<dbReference type="PANTHER" id="PTHR13812">
    <property type="entry name" value="KETIMINE REDUCTASE MU-CRYSTALLIN"/>
    <property type="match status" value="1"/>
</dbReference>
<dbReference type="PIRSF" id="PIRSF001439">
    <property type="entry name" value="CryM"/>
    <property type="match status" value="1"/>
</dbReference>
<evidence type="ECO:0000313" key="2">
    <source>
        <dbReference type="Proteomes" id="UP000018412"/>
    </source>
</evidence>
<proteinExistence type="predicted"/>
<dbReference type="PANTHER" id="PTHR13812:SF19">
    <property type="entry name" value="KETIMINE REDUCTASE MU-CRYSTALLIN"/>
    <property type="match status" value="1"/>
</dbReference>
<dbReference type="InterPro" id="IPR023401">
    <property type="entry name" value="ODC_N"/>
</dbReference>
<reference evidence="1 2" key="2">
    <citation type="journal article" date="2015" name="Genome Announc.">
        <title>Draft Genome Sequence of Lactobacillus fermentum NB-22.</title>
        <authorList>
            <person name="Chaplin A.V."/>
            <person name="Shkoporov A.N."/>
            <person name="Efimov B.A."/>
            <person name="Pikina A.P."/>
            <person name="Borisova O.Y."/>
            <person name="Gladko I.A."/>
            <person name="Postnikova E.A."/>
            <person name="Lordkipanidze A.E."/>
            <person name="Kafarskaia L.I."/>
        </authorList>
    </citation>
    <scope>NUCLEOTIDE SEQUENCE [LARGE SCALE GENOMIC DNA]</scope>
    <source>
        <strain evidence="1 2">NB-22</strain>
    </source>
</reference>
<dbReference type="AlphaFoldDB" id="A0A829M069"/>
<comment type="caution">
    <text evidence="1">The sequence shown here is derived from an EMBL/GenBank/DDBJ whole genome shotgun (WGS) entry which is preliminary data.</text>
</comment>
<sequence>MPFFIKGGFNMTQVTMLSASQISHLLDMPSVIDAVADAYKEKANHPAMLWPMVYEQLGGEADMDIRSGVLASKHVFGNKLLAWFGENAKRGLPELNGLVNLYNSDTGEPVAVLNATALTGFRTGAAGAVASRLLANPDATTLLVVGTGSQAPYQIMAQLCVLPKVTQVLLANLRDAKKAQAAAAQMPMTLEKLFSQTIRATNSATNSVVAGLINHRLSEVEFTGVTDLPAAVQRSRVIVTATPSTKPLIQADGVQPGTHLNAIGADMEGKQELDAKLFQRAQAYTDDVPQASEIGEIQNPIKAGVIKPEQVVEIGNSLLDPTLGRHDANAITIFDSTGIALQDLAAANLVFVRAKEQGVGTQVDL</sequence>
<dbReference type="Pfam" id="PF02423">
    <property type="entry name" value="OCD_Mu_crystall"/>
    <property type="match status" value="2"/>
</dbReference>
<gene>
    <name evidence="1" type="ORF">NB22_06665</name>
</gene>
<accession>A0A829M069</accession>
<reference evidence="2" key="1">
    <citation type="submission" date="2013-10" db="EMBL/GenBank/DDBJ databases">
        <title>Draft genome sequence of Lactobacillus fermentum NB-22.</title>
        <authorList>
            <person name="Chaplin A.V."/>
            <person name="Shkoporov A.N."/>
            <person name="Khokhlova E.V."/>
            <person name="Efimov B.A."/>
            <person name="Kafarskaia L.I."/>
        </authorList>
    </citation>
    <scope>NUCLEOTIDE SEQUENCE [LARGE SCALE GENOMIC DNA]</scope>
    <source>
        <strain evidence="2">NB-22</strain>
    </source>
</reference>
<protein>
    <submittedName>
        <fullName evidence="1">Ornithine cyclodeaminase</fullName>
    </submittedName>
</protein>
<dbReference type="Gene3D" id="3.40.50.720">
    <property type="entry name" value="NAD(P)-binding Rossmann-like Domain"/>
    <property type="match status" value="1"/>
</dbReference>
<dbReference type="Proteomes" id="UP000018412">
    <property type="component" value="Unassembled WGS sequence"/>
</dbReference>
<dbReference type="InterPro" id="IPR003462">
    <property type="entry name" value="ODC_Mu_crystall"/>
</dbReference>
<evidence type="ECO:0000313" key="1">
    <source>
        <dbReference type="EMBL" id="ESS01043.1"/>
    </source>
</evidence>
<organism evidence="1 2">
    <name type="scientific">Limosilactobacillus fermentum NB-22</name>
    <dbReference type="NCBI Taxonomy" id="1408443"/>
    <lineage>
        <taxon>Bacteria</taxon>
        <taxon>Bacillati</taxon>
        <taxon>Bacillota</taxon>
        <taxon>Bacilli</taxon>
        <taxon>Lactobacillales</taxon>
        <taxon>Lactobacillaceae</taxon>
        <taxon>Limosilactobacillus</taxon>
    </lineage>
</organism>
<dbReference type="SUPFAM" id="SSF51735">
    <property type="entry name" value="NAD(P)-binding Rossmann-fold domains"/>
    <property type="match status" value="1"/>
</dbReference>
<name>A0A829M069_LIMFE</name>
<dbReference type="Gene3D" id="3.30.1780.10">
    <property type="entry name" value="ornithine cyclodeaminase, domain 1"/>
    <property type="match status" value="1"/>
</dbReference>
<dbReference type="InterPro" id="IPR036291">
    <property type="entry name" value="NAD(P)-bd_dom_sf"/>
</dbReference>
<dbReference type="GO" id="GO:0005737">
    <property type="term" value="C:cytoplasm"/>
    <property type="evidence" value="ECO:0007669"/>
    <property type="project" value="TreeGrafter"/>
</dbReference>
<dbReference type="EMBL" id="AYHA01000122">
    <property type="protein sequence ID" value="ESS01043.1"/>
    <property type="molecule type" value="Genomic_DNA"/>
</dbReference>